<dbReference type="SUPFAM" id="SSF55060">
    <property type="entry name" value="GHMP Kinase, C-terminal domain"/>
    <property type="match status" value="1"/>
</dbReference>
<dbReference type="InterPro" id="IPR006203">
    <property type="entry name" value="GHMP_knse_ATP-bd_CS"/>
</dbReference>
<evidence type="ECO:0000256" key="3">
    <source>
        <dbReference type="ARBA" id="ARBA00022741"/>
    </source>
</evidence>
<evidence type="ECO:0000256" key="6">
    <source>
        <dbReference type="SAM" id="SignalP"/>
    </source>
</evidence>
<sequence>MFVFPHVLVLCSVLGAFPFPMSCSLHLFVSLCFHSSMLNYSSLCFAHCSRSAVRISACLPRVCLIGEHIDYSGYSVVTAAIERFCCCAISCKQLSEASPQVTSRTSTNADNTALESVHTNESSTEAAEGLAPLTGVAETSIGVNRVVAPESCHTDGEPNDQRVIEEKVATLEDFLTVKHQDDDNFAPLCVQTLDSLFVTLENSVRAGDEATNSSAQAIRNSILTRMHVWHSYVIAGCLGALEFINSQDSTSVGRLTSCSWVDFAGEIKTKVPAVSIKVAVSGDLPLGAGLSSSSALVIAVTAAVSAALGSEISHRELAEVCMRAERYVGVQGGGMDHASICLASSGFASLISFHPLSVELLKLPENCSLALGYCGTDAKKVEGSHKKYNLRVLECKLAALLLMGAKPSSSSPVESLERIDLSYVQSTFLGTLQDAVAAVERTFHEEPYTKEELESILGDLLGKRARHVFMEAIRVRQFADACNGLGSEEDKLQTIGTLANASHASLRDDFQCSTDQLDAYVSSALASGAVGSRLTGAGWGGFTVSFLRKGDEEQFKQKA</sequence>
<keyword evidence="3" id="KW-0547">Nucleotide-binding</keyword>
<evidence type="ECO:0000259" key="7">
    <source>
        <dbReference type="Pfam" id="PF00288"/>
    </source>
</evidence>
<keyword evidence="11" id="KW-1185">Reference proteome</keyword>
<feature type="signal peptide" evidence="6">
    <location>
        <begin position="1"/>
        <end position="16"/>
    </location>
</feature>
<dbReference type="VEuPathDB" id="ToxoDB:cyc_00023"/>
<dbReference type="PIRSF" id="PIRSF000530">
    <property type="entry name" value="Galactokinase"/>
    <property type="match status" value="1"/>
</dbReference>
<comment type="similarity">
    <text evidence="1">Belongs to the GHMP kinase family. GalK subfamily.</text>
</comment>
<evidence type="ECO:0000256" key="2">
    <source>
        <dbReference type="ARBA" id="ARBA00022679"/>
    </source>
</evidence>
<dbReference type="AlphaFoldDB" id="A0A1D3CSC6"/>
<evidence type="ECO:0000259" key="8">
    <source>
        <dbReference type="Pfam" id="PF08544"/>
    </source>
</evidence>
<dbReference type="Pfam" id="PF00288">
    <property type="entry name" value="GHMP_kinases_N"/>
    <property type="match status" value="1"/>
</dbReference>
<dbReference type="GO" id="GO:0005829">
    <property type="term" value="C:cytosol"/>
    <property type="evidence" value="ECO:0007669"/>
    <property type="project" value="TreeGrafter"/>
</dbReference>
<dbReference type="InterPro" id="IPR006206">
    <property type="entry name" value="Mevalonate/galactokinase"/>
</dbReference>
<dbReference type="Pfam" id="PF10509">
    <property type="entry name" value="GalKase_gal_bdg"/>
    <property type="match status" value="1"/>
</dbReference>
<evidence type="ECO:0000313" key="11">
    <source>
        <dbReference type="Proteomes" id="UP000095192"/>
    </source>
</evidence>
<dbReference type="InterPro" id="IPR019539">
    <property type="entry name" value="GalKase_N"/>
</dbReference>
<evidence type="ECO:0000256" key="4">
    <source>
        <dbReference type="ARBA" id="ARBA00022777"/>
    </source>
</evidence>
<dbReference type="Proteomes" id="UP000095192">
    <property type="component" value="Unassembled WGS sequence"/>
</dbReference>
<keyword evidence="6" id="KW-0732">Signal</keyword>
<dbReference type="Pfam" id="PF08544">
    <property type="entry name" value="GHMP_kinases_C"/>
    <property type="match status" value="1"/>
</dbReference>
<reference evidence="10 11" key="1">
    <citation type="journal article" date="2016" name="BMC Genomics">
        <title>Comparative genomics reveals Cyclospora cayetanensis possesses coccidia-like metabolism and invasion components but unique surface antigens.</title>
        <authorList>
            <person name="Liu S."/>
            <person name="Wang L."/>
            <person name="Zheng H."/>
            <person name="Xu Z."/>
            <person name="Roellig D.M."/>
            <person name="Li N."/>
            <person name="Frace M.A."/>
            <person name="Tang K."/>
            <person name="Arrowood M.J."/>
            <person name="Moss D.M."/>
            <person name="Zhang L."/>
            <person name="Feng Y."/>
            <person name="Xiao L."/>
        </authorList>
    </citation>
    <scope>NUCLEOTIDE SEQUENCE [LARGE SCALE GENOMIC DNA]</scope>
    <source>
        <strain evidence="10 11">CHN_HEN01</strain>
    </source>
</reference>
<dbReference type="PROSITE" id="PS00627">
    <property type="entry name" value="GHMP_KINASES_ATP"/>
    <property type="match status" value="1"/>
</dbReference>
<feature type="domain" description="GHMP kinase C-terminal" evidence="8">
    <location>
        <begin position="492"/>
        <end position="558"/>
    </location>
</feature>
<feature type="chain" id="PRO_5008913861" evidence="6">
    <location>
        <begin position="17"/>
        <end position="559"/>
    </location>
</feature>
<dbReference type="Gene3D" id="3.30.70.890">
    <property type="entry name" value="GHMP kinase, C-terminal domain"/>
    <property type="match status" value="1"/>
</dbReference>
<evidence type="ECO:0000259" key="9">
    <source>
        <dbReference type="Pfam" id="PF10509"/>
    </source>
</evidence>
<dbReference type="PANTHER" id="PTHR10457:SF7">
    <property type="entry name" value="GALACTOKINASE-RELATED"/>
    <property type="match status" value="1"/>
</dbReference>
<name>A0A1D3CSC6_9EIME</name>
<dbReference type="GO" id="GO:0004335">
    <property type="term" value="F:galactokinase activity"/>
    <property type="evidence" value="ECO:0007669"/>
    <property type="project" value="TreeGrafter"/>
</dbReference>
<dbReference type="InterPro" id="IPR014721">
    <property type="entry name" value="Ribsml_uS5_D2-typ_fold_subgr"/>
</dbReference>
<proteinExistence type="inferred from homology"/>
<accession>A0A1D3CSC6</accession>
<dbReference type="InterPro" id="IPR020568">
    <property type="entry name" value="Ribosomal_Su5_D2-typ_SF"/>
</dbReference>
<gene>
    <name evidence="10" type="ORF">cyc_00023</name>
</gene>
<dbReference type="GO" id="GO:0005524">
    <property type="term" value="F:ATP binding"/>
    <property type="evidence" value="ECO:0007669"/>
    <property type="project" value="UniProtKB-KW"/>
</dbReference>
<dbReference type="GO" id="GO:0006012">
    <property type="term" value="P:galactose metabolic process"/>
    <property type="evidence" value="ECO:0007669"/>
    <property type="project" value="TreeGrafter"/>
</dbReference>
<keyword evidence="4 10" id="KW-0418">Kinase</keyword>
<feature type="domain" description="Galactokinase N-terminal" evidence="9">
    <location>
        <begin position="61"/>
        <end position="90"/>
    </location>
</feature>
<dbReference type="Gene3D" id="3.30.230.10">
    <property type="match status" value="2"/>
</dbReference>
<evidence type="ECO:0000256" key="5">
    <source>
        <dbReference type="ARBA" id="ARBA00022840"/>
    </source>
</evidence>
<dbReference type="InterPro" id="IPR036554">
    <property type="entry name" value="GHMP_kinase_C_sf"/>
</dbReference>
<evidence type="ECO:0000256" key="1">
    <source>
        <dbReference type="ARBA" id="ARBA00006566"/>
    </source>
</evidence>
<comment type="caution">
    <text evidence="10">The sequence shown here is derived from an EMBL/GenBank/DDBJ whole genome shotgun (WGS) entry which is preliminary data.</text>
</comment>
<dbReference type="InterPro" id="IPR013750">
    <property type="entry name" value="GHMP_kinase_C_dom"/>
</dbReference>
<dbReference type="SUPFAM" id="SSF54211">
    <property type="entry name" value="Ribosomal protein S5 domain 2-like"/>
    <property type="match status" value="2"/>
</dbReference>
<keyword evidence="5" id="KW-0067">ATP-binding</keyword>
<dbReference type="PANTHER" id="PTHR10457">
    <property type="entry name" value="MEVALONATE KINASE/GALACTOKINASE"/>
    <property type="match status" value="1"/>
</dbReference>
<keyword evidence="2" id="KW-0808">Transferase</keyword>
<evidence type="ECO:0000313" key="10">
    <source>
        <dbReference type="EMBL" id="OEH74101.1"/>
    </source>
</evidence>
<dbReference type="EMBL" id="JROU02002125">
    <property type="protein sequence ID" value="OEH74101.1"/>
    <property type="molecule type" value="Genomic_DNA"/>
</dbReference>
<protein>
    <submittedName>
        <fullName evidence="10">N-acetylgalactosamine kinase</fullName>
    </submittedName>
</protein>
<organism evidence="10 11">
    <name type="scientific">Cyclospora cayetanensis</name>
    <dbReference type="NCBI Taxonomy" id="88456"/>
    <lineage>
        <taxon>Eukaryota</taxon>
        <taxon>Sar</taxon>
        <taxon>Alveolata</taxon>
        <taxon>Apicomplexa</taxon>
        <taxon>Conoidasida</taxon>
        <taxon>Coccidia</taxon>
        <taxon>Eucoccidiorida</taxon>
        <taxon>Eimeriorina</taxon>
        <taxon>Eimeriidae</taxon>
        <taxon>Cyclospora</taxon>
    </lineage>
</organism>
<dbReference type="PRINTS" id="PR00959">
    <property type="entry name" value="MEVGALKINASE"/>
</dbReference>
<dbReference type="InterPro" id="IPR006204">
    <property type="entry name" value="GHMP_kinase_N_dom"/>
</dbReference>
<feature type="domain" description="GHMP kinase N-terminal" evidence="7">
    <location>
        <begin position="272"/>
        <end position="341"/>
    </location>
</feature>
<dbReference type="InParanoid" id="A0A1D3CSC6"/>